<sequence>MKIDLEPVSKPEKCGNSYVFKQRKNHSKSVKNRQRDKICGNSHKFPLRF</sequence>
<keyword evidence="2" id="KW-1185">Reference proteome</keyword>
<evidence type="ECO:0000313" key="2">
    <source>
        <dbReference type="Proteomes" id="UP000018747"/>
    </source>
</evidence>
<comment type="caution">
    <text evidence="1">The sequence shown here is derived from an EMBL/GenBank/DDBJ whole genome shotgun (WGS) entry which is preliminary data.</text>
</comment>
<name>V6I3M6_9LEPT</name>
<gene>
    <name evidence="1" type="ORF">LEP1GSC062_2269</name>
</gene>
<dbReference type="EMBL" id="AHMT02000001">
    <property type="protein sequence ID" value="EQA64910.1"/>
    <property type="molecule type" value="Genomic_DNA"/>
</dbReference>
<protein>
    <submittedName>
        <fullName evidence="1">Uncharacterized protein</fullName>
    </submittedName>
</protein>
<evidence type="ECO:0000313" key="1">
    <source>
        <dbReference type="EMBL" id="EQA64910.1"/>
    </source>
</evidence>
<organism evidence="1 2">
    <name type="scientific">Leptospira alexanderi serovar Manhao 3 str. L 60</name>
    <dbReference type="NCBI Taxonomy" id="1049759"/>
    <lineage>
        <taxon>Bacteria</taxon>
        <taxon>Pseudomonadati</taxon>
        <taxon>Spirochaetota</taxon>
        <taxon>Spirochaetia</taxon>
        <taxon>Leptospirales</taxon>
        <taxon>Leptospiraceae</taxon>
        <taxon>Leptospira</taxon>
    </lineage>
</organism>
<dbReference type="AlphaFoldDB" id="V6I3M6"/>
<dbReference type="Proteomes" id="UP000018747">
    <property type="component" value="Unassembled WGS sequence"/>
</dbReference>
<accession>V6I3M6</accession>
<reference evidence="1" key="1">
    <citation type="submission" date="2013-05" db="EMBL/GenBank/DDBJ databases">
        <authorList>
            <person name="Harkins D.M."/>
            <person name="Durkin A.S."/>
            <person name="Brinkac L.M."/>
            <person name="Haft D.H."/>
            <person name="Selengut J.D."/>
            <person name="Sanka R."/>
            <person name="DePew J."/>
            <person name="Purushe J."/>
            <person name="Hartskeerl R.A."/>
            <person name="Ahmed A."/>
            <person name="van der Linden H."/>
            <person name="Goris M.G.A."/>
            <person name="Vinetz J.M."/>
            <person name="Sutton G.G."/>
            <person name="Nierman W.C."/>
            <person name="Fouts D.E."/>
        </authorList>
    </citation>
    <scope>NUCLEOTIDE SEQUENCE [LARGE SCALE GENOMIC DNA]</scope>
    <source>
        <strain evidence="1">L 60</strain>
    </source>
</reference>
<proteinExistence type="predicted"/>